<evidence type="ECO:0008006" key="3">
    <source>
        <dbReference type="Google" id="ProtNLM"/>
    </source>
</evidence>
<accession>A0A1M5W603</accession>
<keyword evidence="2" id="KW-1185">Reference proteome</keyword>
<dbReference type="OrthoDB" id="1932288at2"/>
<evidence type="ECO:0000313" key="1">
    <source>
        <dbReference type="EMBL" id="SHH82614.1"/>
    </source>
</evidence>
<proteinExistence type="predicted"/>
<dbReference type="RefSeq" id="WP_073338925.1">
    <property type="nucleotide sequence ID" value="NZ_FQXM01000015.1"/>
</dbReference>
<dbReference type="AlphaFoldDB" id="A0A1M5W603"/>
<reference evidence="1 2" key="1">
    <citation type="submission" date="2016-11" db="EMBL/GenBank/DDBJ databases">
        <authorList>
            <person name="Jaros S."/>
            <person name="Januszkiewicz K."/>
            <person name="Wedrychowicz H."/>
        </authorList>
    </citation>
    <scope>NUCLEOTIDE SEQUENCE [LARGE SCALE GENOMIC DNA]</scope>
    <source>
        <strain evidence="1 2">DSM 8605</strain>
    </source>
</reference>
<gene>
    <name evidence="1" type="ORF">SAMN02745207_02675</name>
</gene>
<evidence type="ECO:0000313" key="2">
    <source>
        <dbReference type="Proteomes" id="UP000184447"/>
    </source>
</evidence>
<protein>
    <recommendedName>
        <fullName evidence="3">YCII-related domain-containing protein</fullName>
    </recommendedName>
</protein>
<dbReference type="EMBL" id="FQXM01000015">
    <property type="protein sequence ID" value="SHH82614.1"/>
    <property type="molecule type" value="Genomic_DNA"/>
</dbReference>
<sequence>MINERNLIVRVNYSIIDANRENIQKKAHIIKAGIENSRKYLIGGGYCNKYGGSFTFKAKDIQEAKFIADNNRFAENKMYRYEMLIMDERTLIA</sequence>
<dbReference type="Proteomes" id="UP000184447">
    <property type="component" value="Unassembled WGS sequence"/>
</dbReference>
<dbReference type="STRING" id="1121316.SAMN02745207_02675"/>
<organism evidence="1 2">
    <name type="scientific">Clostridium grantii DSM 8605</name>
    <dbReference type="NCBI Taxonomy" id="1121316"/>
    <lineage>
        <taxon>Bacteria</taxon>
        <taxon>Bacillati</taxon>
        <taxon>Bacillota</taxon>
        <taxon>Clostridia</taxon>
        <taxon>Eubacteriales</taxon>
        <taxon>Clostridiaceae</taxon>
        <taxon>Clostridium</taxon>
    </lineage>
</organism>
<name>A0A1M5W603_9CLOT</name>